<keyword evidence="4" id="KW-1185">Reference proteome</keyword>
<feature type="compositionally biased region" description="Low complexity" evidence="2">
    <location>
        <begin position="63"/>
        <end position="74"/>
    </location>
</feature>
<evidence type="ECO:0000256" key="2">
    <source>
        <dbReference type="SAM" id="MobiDB-lite"/>
    </source>
</evidence>
<organism evidence="3 4">
    <name type="scientific">Prymnesium parvum</name>
    <name type="common">Toxic golden alga</name>
    <dbReference type="NCBI Taxonomy" id="97485"/>
    <lineage>
        <taxon>Eukaryota</taxon>
        <taxon>Haptista</taxon>
        <taxon>Haptophyta</taxon>
        <taxon>Prymnesiophyceae</taxon>
        <taxon>Prymnesiales</taxon>
        <taxon>Prymnesiaceae</taxon>
        <taxon>Prymnesium</taxon>
    </lineage>
</organism>
<evidence type="ECO:0008006" key="5">
    <source>
        <dbReference type="Google" id="ProtNLM"/>
    </source>
</evidence>
<feature type="coiled-coil region" evidence="1">
    <location>
        <begin position="301"/>
        <end position="335"/>
    </location>
</feature>
<feature type="compositionally biased region" description="Gly residues" evidence="2">
    <location>
        <begin position="427"/>
        <end position="441"/>
    </location>
</feature>
<feature type="coiled-coil region" evidence="1">
    <location>
        <begin position="101"/>
        <end position="164"/>
    </location>
</feature>
<gene>
    <name evidence="3" type="ORF">AB1Y20_019064</name>
</gene>
<accession>A0AB34JTX5</accession>
<proteinExistence type="predicted"/>
<evidence type="ECO:0000313" key="4">
    <source>
        <dbReference type="Proteomes" id="UP001515480"/>
    </source>
</evidence>
<evidence type="ECO:0000256" key="1">
    <source>
        <dbReference type="SAM" id="Coils"/>
    </source>
</evidence>
<dbReference type="AlphaFoldDB" id="A0AB34JTX5"/>
<feature type="region of interest" description="Disordered" evidence="2">
    <location>
        <begin position="404"/>
        <end position="453"/>
    </location>
</feature>
<evidence type="ECO:0000313" key="3">
    <source>
        <dbReference type="EMBL" id="KAL1524155.1"/>
    </source>
</evidence>
<dbReference type="EMBL" id="JBGBPQ010000005">
    <property type="protein sequence ID" value="KAL1524155.1"/>
    <property type="molecule type" value="Genomic_DNA"/>
</dbReference>
<keyword evidence="1" id="KW-0175">Coiled coil</keyword>
<dbReference type="Proteomes" id="UP001515480">
    <property type="component" value="Unassembled WGS sequence"/>
</dbReference>
<feature type="region of interest" description="Disordered" evidence="2">
    <location>
        <begin position="15"/>
        <end position="79"/>
    </location>
</feature>
<sequence length="510" mass="55438">MSDWRETISTIIAETERNLGSRASYRPAQNKPPPPMYYMPRSPDENTRPPFQQSAGHGIEGATSTSSSHSHSTTAELTRASHARVIDSVKFELDVRSSLIQKQLEAVREEMNAGMHDAERRWLDVAKKIEQSVSSQLESEQKLRTQAESQVRRLQESSSQAQQETYRMVSEFQTTALEHSEVLRRLEQELSSFKITTETKLAEESRRISALEQQKEAGRAFDLPGPSAGMLHQGMQHPMMRLSEVEQALLQEREFRKALEDHVLGLRDAHDNLPALVSSSVQEALGGAGHDEKVKECGRLIVRMGTELMEETKRRQALEAEVQELRMRVSGMEAVSRLPGAGFNTSQLDPDFGTSTFGFESMGPYTYSSYGGGYDPSGLSGAGATCASGGTAYGASGAYRSEMHPATPAPPMPPDFSASQAYSTGPPMGGVGHSGGVGGSGSPPREHSVASRSQDIVGTKLRDLLPSIAAPNQAMAPTTANSAAAAQRLSRQELDARVQQILGRHGQESL</sequence>
<protein>
    <recommendedName>
        <fullName evidence="5">Centrosomal protein POC5</fullName>
    </recommendedName>
</protein>
<name>A0AB34JTX5_PRYPA</name>
<comment type="caution">
    <text evidence="3">The sequence shown here is derived from an EMBL/GenBank/DDBJ whole genome shotgun (WGS) entry which is preliminary data.</text>
</comment>
<reference evidence="3 4" key="1">
    <citation type="journal article" date="2024" name="Science">
        <title>Giant polyketide synthase enzymes in the biosynthesis of giant marine polyether toxins.</title>
        <authorList>
            <person name="Fallon T.R."/>
            <person name="Shende V.V."/>
            <person name="Wierzbicki I.H."/>
            <person name="Pendleton A.L."/>
            <person name="Watervoot N.F."/>
            <person name="Auber R.P."/>
            <person name="Gonzalez D.J."/>
            <person name="Wisecaver J.H."/>
            <person name="Moore B.S."/>
        </authorList>
    </citation>
    <scope>NUCLEOTIDE SEQUENCE [LARGE SCALE GENOMIC DNA]</scope>
    <source>
        <strain evidence="3 4">12B1</strain>
    </source>
</reference>